<evidence type="ECO:0000313" key="2">
    <source>
        <dbReference type="Proteomes" id="UP001148662"/>
    </source>
</evidence>
<keyword evidence="2" id="KW-1185">Reference proteome</keyword>
<evidence type="ECO:0000313" key="1">
    <source>
        <dbReference type="EMBL" id="KAJ3555676.1"/>
    </source>
</evidence>
<sequence>MDLAWCDSRCDALEVIQTSESSVSIEVPKNWRLWSGWRPRWWRRQGWDDDDHHWRTSEWEELGDPMDNNDFDMATAFPALKPDGTVFHVGLPDYTRNQRGWYHIKPWPLRSLLTVSADERGATGADVPVELFDILLKYIRLEREYDYDDGGIPMDKRELGLISLACGRWARTLRPLIFRMITLRSIEDAHTLLSFLHHPHSSIAPYIDVVVLSQSLTPYPYLPWVHRTPVFDQIMGALKTECPDLEIAFCGPLPNGKFTKGICEMLPRSVPWAFIGVKCLHLKDLQFKKLGDLMRIPRELPSLRTFICRDIIWEDTSPEELPPTSQYLSWRTDSVEYELRSCTDDRAAAWLAALLAPRWRDRLEESDAHQICRIASALSQNLDGRKLVYSTAYRLEESLYFYWPKTGSVTVYFTDRVARQARRVRAIEWDVSRHVDEQDLECSDWEAIDRLTMALPSLGTLLIRPECRDDVLLFHKKVVTQKMPSLHGSNKLKYALKSYDSERHPDRYIYTPVACSGDKVHVIGPTTQSITPEESLLPSAEQSLPAPVASGMAPSLMYTLLSFVSSLLSAPCWLYAQSSHP</sequence>
<accession>A0ACC1T8G6</accession>
<comment type="caution">
    <text evidence="1">The sequence shown here is derived from an EMBL/GenBank/DDBJ whole genome shotgun (WGS) entry which is preliminary data.</text>
</comment>
<dbReference type="Proteomes" id="UP001148662">
    <property type="component" value="Unassembled WGS sequence"/>
</dbReference>
<reference evidence="1" key="1">
    <citation type="submission" date="2022-07" db="EMBL/GenBank/DDBJ databases">
        <title>Genome Sequence of Phlebia brevispora.</title>
        <authorList>
            <person name="Buettner E."/>
        </authorList>
    </citation>
    <scope>NUCLEOTIDE SEQUENCE</scope>
    <source>
        <strain evidence="1">MPL23</strain>
    </source>
</reference>
<proteinExistence type="predicted"/>
<gene>
    <name evidence="1" type="ORF">NM688_g2443</name>
</gene>
<name>A0ACC1T8G6_9APHY</name>
<protein>
    <submittedName>
        <fullName evidence="1">Uncharacterized protein</fullName>
    </submittedName>
</protein>
<organism evidence="1 2">
    <name type="scientific">Phlebia brevispora</name>
    <dbReference type="NCBI Taxonomy" id="194682"/>
    <lineage>
        <taxon>Eukaryota</taxon>
        <taxon>Fungi</taxon>
        <taxon>Dikarya</taxon>
        <taxon>Basidiomycota</taxon>
        <taxon>Agaricomycotina</taxon>
        <taxon>Agaricomycetes</taxon>
        <taxon>Polyporales</taxon>
        <taxon>Meruliaceae</taxon>
        <taxon>Phlebia</taxon>
    </lineage>
</organism>
<dbReference type="EMBL" id="JANHOG010000309">
    <property type="protein sequence ID" value="KAJ3555676.1"/>
    <property type="molecule type" value="Genomic_DNA"/>
</dbReference>